<organism evidence="1 2">
    <name type="scientific">Nosema bombycis (strain CQ1 / CVCC 102059)</name>
    <name type="common">Microsporidian parasite</name>
    <name type="synonym">Pebrine of silkworm</name>
    <dbReference type="NCBI Taxonomy" id="578461"/>
    <lineage>
        <taxon>Eukaryota</taxon>
        <taxon>Fungi</taxon>
        <taxon>Fungi incertae sedis</taxon>
        <taxon>Microsporidia</taxon>
        <taxon>Nosematidae</taxon>
        <taxon>Nosema</taxon>
    </lineage>
</organism>
<reference evidence="1 2" key="1">
    <citation type="journal article" date="2013" name="BMC Genomics">
        <title>Comparative genomics of parasitic silkworm microsporidia reveal an association between genome expansion and host adaptation.</title>
        <authorList>
            <person name="Pan G."/>
            <person name="Xu J."/>
            <person name="Li T."/>
            <person name="Xia Q."/>
            <person name="Liu S.L."/>
            <person name="Zhang G."/>
            <person name="Li S."/>
            <person name="Li C."/>
            <person name="Liu H."/>
            <person name="Yang L."/>
            <person name="Liu T."/>
            <person name="Zhang X."/>
            <person name="Wu Z."/>
            <person name="Fan W."/>
            <person name="Dang X."/>
            <person name="Xiang H."/>
            <person name="Tao M."/>
            <person name="Li Y."/>
            <person name="Hu J."/>
            <person name="Li Z."/>
            <person name="Lin L."/>
            <person name="Luo J."/>
            <person name="Geng L."/>
            <person name="Wang L."/>
            <person name="Long M."/>
            <person name="Wan Y."/>
            <person name="He N."/>
            <person name="Zhang Z."/>
            <person name="Lu C."/>
            <person name="Keeling P.J."/>
            <person name="Wang J."/>
            <person name="Xiang Z."/>
            <person name="Zhou Z."/>
        </authorList>
    </citation>
    <scope>NUCLEOTIDE SEQUENCE [LARGE SCALE GENOMIC DNA]</scope>
    <source>
        <strain evidence="2">CQ1 / CVCC 102059</strain>
    </source>
</reference>
<evidence type="ECO:0000313" key="1">
    <source>
        <dbReference type="EMBL" id="EOB12029.1"/>
    </source>
</evidence>
<dbReference type="VEuPathDB" id="MicrosporidiaDB:NBO_583g0001"/>
<name>R0M1X5_NOSB1</name>
<proteinExistence type="predicted"/>
<dbReference type="Proteomes" id="UP000016927">
    <property type="component" value="Unassembled WGS sequence"/>
</dbReference>
<feature type="non-terminal residue" evidence="1">
    <location>
        <position position="491"/>
    </location>
</feature>
<protein>
    <submittedName>
        <fullName evidence="1">Uncharacterized protein</fullName>
    </submittedName>
</protein>
<gene>
    <name evidence="1" type="ORF">NBO_583g0001</name>
</gene>
<sequence length="491" mass="58459">MTISNGQNIIINLKTRIETLHEVGFLTLFEKNYFLGYVRTLSYLRYKLKKIIKSFVSEFDDQFYIRLFRFDYDDKNDQNDDPFYPLLEEMKKLLADLNLLQEAYDSYFHIIKIQNTASLIYVYIVEHRKNFIKDIIELMCSNYTVKIKDIETRVDLDNDAKMSIDELFKTAVKRHHRIFFKTLNNHVKSTNEFAEMYKYLKIVNSPVNETCYELTEKVVENKDIPLGQFVQDCEALKYKILATRNEKSSFIPESKDLNVQPVFYKNNLLVVQEERGYYFDEHFYNDKFKISHITGQIRNISFNDPFYPLHKQIKKILTDLNSFKEARNLCPYREELNNITTKRVYVLIIEYRKEFLKDMIVLMCNIYTVITKSSETRANLETDVKIAIDELFKHEVSEQHLKFFVTLNINIRSTNDYNEMCMFLKIPVNDICDLISDSMTGDEITTTEFDQFVPGWPTFGNEHFNSTFETLKYQTEAIDVNIEPYIQKKVY</sequence>
<dbReference type="AlphaFoldDB" id="R0M1X5"/>
<keyword evidence="2" id="KW-1185">Reference proteome</keyword>
<dbReference type="HOGENOM" id="CLU_555600_0_0_1"/>
<evidence type="ECO:0000313" key="2">
    <source>
        <dbReference type="Proteomes" id="UP000016927"/>
    </source>
</evidence>
<accession>R0M1X5</accession>
<dbReference type="EMBL" id="KB909490">
    <property type="protein sequence ID" value="EOB12029.1"/>
    <property type="molecule type" value="Genomic_DNA"/>
</dbReference>